<reference evidence="4 5" key="1">
    <citation type="journal article" date="2019" name="Nat. Ecol. Evol.">
        <title>Megaphylogeny resolves global patterns of mushroom evolution.</title>
        <authorList>
            <person name="Varga T."/>
            <person name="Krizsan K."/>
            <person name="Foldi C."/>
            <person name="Dima B."/>
            <person name="Sanchez-Garcia M."/>
            <person name="Sanchez-Ramirez S."/>
            <person name="Szollosi G.J."/>
            <person name="Szarkandi J.G."/>
            <person name="Papp V."/>
            <person name="Albert L."/>
            <person name="Andreopoulos W."/>
            <person name="Angelini C."/>
            <person name="Antonin V."/>
            <person name="Barry K.W."/>
            <person name="Bougher N.L."/>
            <person name="Buchanan P."/>
            <person name="Buyck B."/>
            <person name="Bense V."/>
            <person name="Catcheside P."/>
            <person name="Chovatia M."/>
            <person name="Cooper J."/>
            <person name="Damon W."/>
            <person name="Desjardin D."/>
            <person name="Finy P."/>
            <person name="Geml J."/>
            <person name="Haridas S."/>
            <person name="Hughes K."/>
            <person name="Justo A."/>
            <person name="Karasinski D."/>
            <person name="Kautmanova I."/>
            <person name="Kiss B."/>
            <person name="Kocsube S."/>
            <person name="Kotiranta H."/>
            <person name="LaButti K.M."/>
            <person name="Lechner B.E."/>
            <person name="Liimatainen K."/>
            <person name="Lipzen A."/>
            <person name="Lukacs Z."/>
            <person name="Mihaltcheva S."/>
            <person name="Morgado L.N."/>
            <person name="Niskanen T."/>
            <person name="Noordeloos M.E."/>
            <person name="Ohm R.A."/>
            <person name="Ortiz-Santana B."/>
            <person name="Ovrebo C."/>
            <person name="Racz N."/>
            <person name="Riley R."/>
            <person name="Savchenko A."/>
            <person name="Shiryaev A."/>
            <person name="Soop K."/>
            <person name="Spirin V."/>
            <person name="Szebenyi C."/>
            <person name="Tomsovsky M."/>
            <person name="Tulloss R.E."/>
            <person name="Uehling J."/>
            <person name="Grigoriev I.V."/>
            <person name="Vagvolgyi C."/>
            <person name="Papp T."/>
            <person name="Martin F.M."/>
            <person name="Miettinen O."/>
            <person name="Hibbett D.S."/>
            <person name="Nagy L.G."/>
        </authorList>
    </citation>
    <scope>NUCLEOTIDE SEQUENCE [LARGE SCALE GENOMIC DNA]</scope>
    <source>
        <strain evidence="4 5">CBS 962.96</strain>
    </source>
</reference>
<evidence type="ECO:0000313" key="4">
    <source>
        <dbReference type="EMBL" id="THU94842.1"/>
    </source>
</evidence>
<protein>
    <submittedName>
        <fullName evidence="4">NAD(P)-binding protein</fullName>
    </submittedName>
</protein>
<dbReference type="SUPFAM" id="SSF51735">
    <property type="entry name" value="NAD(P)-binding Rossmann-fold domains"/>
    <property type="match status" value="1"/>
</dbReference>
<dbReference type="PANTHER" id="PTHR44169">
    <property type="entry name" value="NADPH-DEPENDENT 1-ACYLDIHYDROXYACETONE PHOSPHATE REDUCTASE"/>
    <property type="match status" value="1"/>
</dbReference>
<dbReference type="InterPro" id="IPR020904">
    <property type="entry name" value="Sc_DH/Rdtase_CS"/>
</dbReference>
<evidence type="ECO:0000313" key="5">
    <source>
        <dbReference type="Proteomes" id="UP000297245"/>
    </source>
</evidence>
<dbReference type="PANTHER" id="PTHR44169:SF6">
    <property type="entry name" value="NADPH-DEPENDENT 1-ACYLDIHYDROXYACETONE PHOSPHATE REDUCTASE"/>
    <property type="match status" value="1"/>
</dbReference>
<dbReference type="Gene3D" id="3.40.50.720">
    <property type="entry name" value="NAD(P)-binding Rossmann-like Domain"/>
    <property type="match status" value="1"/>
</dbReference>
<organism evidence="4 5">
    <name type="scientific">Dendrothele bispora (strain CBS 962.96)</name>
    <dbReference type="NCBI Taxonomy" id="1314807"/>
    <lineage>
        <taxon>Eukaryota</taxon>
        <taxon>Fungi</taxon>
        <taxon>Dikarya</taxon>
        <taxon>Basidiomycota</taxon>
        <taxon>Agaricomycotina</taxon>
        <taxon>Agaricomycetes</taxon>
        <taxon>Agaricomycetidae</taxon>
        <taxon>Agaricales</taxon>
        <taxon>Agaricales incertae sedis</taxon>
        <taxon>Dendrothele</taxon>
    </lineage>
</organism>
<dbReference type="Proteomes" id="UP000297245">
    <property type="component" value="Unassembled WGS sequence"/>
</dbReference>
<dbReference type="InterPro" id="IPR036291">
    <property type="entry name" value="NAD(P)-bd_dom_sf"/>
</dbReference>
<dbReference type="PRINTS" id="PR00081">
    <property type="entry name" value="GDHRDH"/>
</dbReference>
<evidence type="ECO:0000256" key="3">
    <source>
        <dbReference type="ARBA" id="ARBA00023002"/>
    </source>
</evidence>
<accession>A0A4S8LYN1</accession>
<keyword evidence="5" id="KW-1185">Reference proteome</keyword>
<keyword evidence="3" id="KW-0560">Oxidoreductase</keyword>
<keyword evidence="2" id="KW-0521">NADP</keyword>
<evidence type="ECO:0000256" key="2">
    <source>
        <dbReference type="ARBA" id="ARBA00022857"/>
    </source>
</evidence>
<sequence>MPSILDSKCILVTGATAGIGRALALETAKLPSKPKVIGCGRRQDRLDQLSEAGIEGMQLDVNADKETLKKFVDDLVNKNPDLDTIVLCAGIQRQFDFQKEVDLDAVSLEFNVNYFSVVTTITYLIPHLARLAATGRKCSIITVTSILSIIPKPLVPNYCATKAALHSYTMSLRAQLQGANIHVAEIVPPLVESELHDAQGTTDVLSKFWMPLDEFTNTVMEGLKRGDTVVAAGNAKNDYEQFEHPKDTAFAQTTISAPEYVN</sequence>
<gene>
    <name evidence="4" type="ORF">K435DRAFT_860128</name>
</gene>
<comment type="similarity">
    <text evidence="1">Belongs to the short-chain dehydrogenases/reductases (SDR) family.</text>
</comment>
<dbReference type="Pfam" id="PF00106">
    <property type="entry name" value="adh_short"/>
    <property type="match status" value="1"/>
</dbReference>
<evidence type="ECO:0000256" key="1">
    <source>
        <dbReference type="ARBA" id="ARBA00006484"/>
    </source>
</evidence>
<dbReference type="GO" id="GO:0016491">
    <property type="term" value="F:oxidoreductase activity"/>
    <property type="evidence" value="ECO:0007669"/>
    <property type="project" value="UniProtKB-KW"/>
</dbReference>
<dbReference type="InterPro" id="IPR002347">
    <property type="entry name" value="SDR_fam"/>
</dbReference>
<name>A0A4S8LYN1_DENBC</name>
<proteinExistence type="inferred from homology"/>
<dbReference type="EMBL" id="ML179214">
    <property type="protein sequence ID" value="THU94842.1"/>
    <property type="molecule type" value="Genomic_DNA"/>
</dbReference>
<dbReference type="AlphaFoldDB" id="A0A4S8LYN1"/>
<dbReference type="OrthoDB" id="37659at2759"/>
<dbReference type="PROSITE" id="PS00061">
    <property type="entry name" value="ADH_SHORT"/>
    <property type="match status" value="1"/>
</dbReference>